<name>A0ABR1VQK0_9PEZI</name>
<evidence type="ECO:0000313" key="3">
    <source>
        <dbReference type="Proteomes" id="UP001480595"/>
    </source>
</evidence>
<evidence type="ECO:0000313" key="2">
    <source>
        <dbReference type="EMBL" id="KAK8073530.1"/>
    </source>
</evidence>
<dbReference type="EMBL" id="JAQQWL010000005">
    <property type="protein sequence ID" value="KAK8073530.1"/>
    <property type="molecule type" value="Genomic_DNA"/>
</dbReference>
<feature type="compositionally biased region" description="Basic residues" evidence="1">
    <location>
        <begin position="154"/>
        <end position="164"/>
    </location>
</feature>
<dbReference type="Proteomes" id="UP001480595">
    <property type="component" value="Unassembled WGS sequence"/>
</dbReference>
<gene>
    <name evidence="2" type="ORF">PG994_004429</name>
</gene>
<comment type="caution">
    <text evidence="2">The sequence shown here is derived from an EMBL/GenBank/DDBJ whole genome shotgun (WGS) entry which is preliminary data.</text>
</comment>
<feature type="region of interest" description="Disordered" evidence="1">
    <location>
        <begin position="34"/>
        <end position="190"/>
    </location>
</feature>
<protein>
    <submittedName>
        <fullName evidence="2">Uncharacterized protein</fullName>
    </submittedName>
</protein>
<feature type="compositionally biased region" description="Basic and acidic residues" evidence="1">
    <location>
        <begin position="46"/>
        <end position="58"/>
    </location>
</feature>
<feature type="compositionally biased region" description="Basic and acidic residues" evidence="1">
    <location>
        <begin position="1"/>
        <end position="10"/>
    </location>
</feature>
<keyword evidence="3" id="KW-1185">Reference proteome</keyword>
<proteinExistence type="predicted"/>
<feature type="region of interest" description="Disordered" evidence="1">
    <location>
        <begin position="1"/>
        <end position="20"/>
    </location>
</feature>
<dbReference type="GeneID" id="92088901"/>
<dbReference type="RefSeq" id="XP_066718005.1">
    <property type="nucleotide sequence ID" value="XM_066855838.1"/>
</dbReference>
<evidence type="ECO:0000256" key="1">
    <source>
        <dbReference type="SAM" id="MobiDB-lite"/>
    </source>
</evidence>
<feature type="compositionally biased region" description="Polar residues" evidence="1">
    <location>
        <begin position="140"/>
        <end position="152"/>
    </location>
</feature>
<organism evidence="2 3">
    <name type="scientific">Apiospora phragmitis</name>
    <dbReference type="NCBI Taxonomy" id="2905665"/>
    <lineage>
        <taxon>Eukaryota</taxon>
        <taxon>Fungi</taxon>
        <taxon>Dikarya</taxon>
        <taxon>Ascomycota</taxon>
        <taxon>Pezizomycotina</taxon>
        <taxon>Sordariomycetes</taxon>
        <taxon>Xylariomycetidae</taxon>
        <taxon>Amphisphaeriales</taxon>
        <taxon>Apiosporaceae</taxon>
        <taxon>Apiospora</taxon>
    </lineage>
</organism>
<accession>A0ABR1VQK0</accession>
<reference evidence="2 3" key="1">
    <citation type="submission" date="2023-01" db="EMBL/GenBank/DDBJ databases">
        <title>Analysis of 21 Apiospora genomes using comparative genomics revels a genus with tremendous synthesis potential of carbohydrate active enzymes and secondary metabolites.</title>
        <authorList>
            <person name="Sorensen T."/>
        </authorList>
    </citation>
    <scope>NUCLEOTIDE SEQUENCE [LARGE SCALE GENOMIC DNA]</scope>
    <source>
        <strain evidence="2 3">CBS 135458</strain>
    </source>
</reference>
<sequence length="190" mass="20439">MTSQVRKDSLVEVPDNPWLSAEGIHRETLGAASNSFVTSGASPKGKQHEAIEASHLNDPESEGIEKSNPVKGLVGSGQAELDGQGRVVDRHGDQTQAGGQDGQPRDRLGHSLLRPRHSINETDAKSGGIGLDKDTERVNGKSQYDKSVSWHQGGNHKARRRCRGRGGVGGEGFQDRTVPDSMVPHQEEQP</sequence>